<evidence type="ECO:0000313" key="1">
    <source>
        <dbReference type="EMBL" id="ELK01227.1"/>
    </source>
</evidence>
<gene>
    <name evidence="1" type="ORF">PAL_GLEAN10020902</name>
</gene>
<organism evidence="1 2">
    <name type="scientific">Pteropus alecto</name>
    <name type="common">Black flying fox</name>
    <dbReference type="NCBI Taxonomy" id="9402"/>
    <lineage>
        <taxon>Eukaryota</taxon>
        <taxon>Metazoa</taxon>
        <taxon>Chordata</taxon>
        <taxon>Craniata</taxon>
        <taxon>Vertebrata</taxon>
        <taxon>Euteleostomi</taxon>
        <taxon>Mammalia</taxon>
        <taxon>Eutheria</taxon>
        <taxon>Laurasiatheria</taxon>
        <taxon>Chiroptera</taxon>
        <taxon>Yinpterochiroptera</taxon>
        <taxon>Pteropodoidea</taxon>
        <taxon>Pteropodidae</taxon>
        <taxon>Pteropodinae</taxon>
        <taxon>Pteropus</taxon>
    </lineage>
</organism>
<protein>
    <submittedName>
        <fullName evidence="1">REST corepressor 1</fullName>
    </submittedName>
</protein>
<dbReference type="InParanoid" id="L5JQK3"/>
<dbReference type="EMBL" id="KB031153">
    <property type="protein sequence ID" value="ELK01227.1"/>
    <property type="molecule type" value="Genomic_DNA"/>
</dbReference>
<feature type="non-terminal residue" evidence="1">
    <location>
        <position position="1"/>
    </location>
</feature>
<dbReference type="AlphaFoldDB" id="L5JQK3"/>
<reference evidence="2" key="1">
    <citation type="journal article" date="2013" name="Science">
        <title>Comparative analysis of bat genomes provides insight into the evolution of flight and immunity.</title>
        <authorList>
            <person name="Zhang G."/>
            <person name="Cowled C."/>
            <person name="Shi Z."/>
            <person name="Huang Z."/>
            <person name="Bishop-Lilly K.A."/>
            <person name="Fang X."/>
            <person name="Wynne J.W."/>
            <person name="Xiong Z."/>
            <person name="Baker M.L."/>
            <person name="Zhao W."/>
            <person name="Tachedjian M."/>
            <person name="Zhu Y."/>
            <person name="Zhou P."/>
            <person name="Jiang X."/>
            <person name="Ng J."/>
            <person name="Yang L."/>
            <person name="Wu L."/>
            <person name="Xiao J."/>
            <person name="Feng Y."/>
            <person name="Chen Y."/>
            <person name="Sun X."/>
            <person name="Zhang Y."/>
            <person name="Marsh G.A."/>
            <person name="Crameri G."/>
            <person name="Broder C.C."/>
            <person name="Frey K.G."/>
            <person name="Wang L.F."/>
            <person name="Wang J."/>
        </authorList>
    </citation>
    <scope>NUCLEOTIDE SEQUENCE [LARGE SCALE GENOMIC DNA]</scope>
</reference>
<proteinExistence type="predicted"/>
<keyword evidence="2" id="KW-1185">Reference proteome</keyword>
<sequence length="65" mass="7439">KLARRSQERDNLGMLVWSPNQNLSEAKHQHFLFKCKNRAREKSSQTPQAPLPGRSLARALAPVSW</sequence>
<name>L5JQK3_PTEAL</name>
<dbReference type="Proteomes" id="UP000010552">
    <property type="component" value="Unassembled WGS sequence"/>
</dbReference>
<evidence type="ECO:0000313" key="2">
    <source>
        <dbReference type="Proteomes" id="UP000010552"/>
    </source>
</evidence>
<dbReference type="STRING" id="9402.L5JQK3"/>
<accession>L5JQK3</accession>